<accession>A0A849SSL1</accession>
<dbReference type="InterPro" id="IPR011989">
    <property type="entry name" value="ARM-like"/>
</dbReference>
<gene>
    <name evidence="2" type="ORF">HOP12_12905</name>
</gene>
<reference evidence="2 3" key="1">
    <citation type="submission" date="2020-04" db="EMBL/GenBank/DDBJ databases">
        <title>Metagenomic profiling of ammonia- and methane-oxidizing microorganisms in a Dutch drinking water treatment plant.</title>
        <authorList>
            <person name="Poghosyan L."/>
            <person name="Leucker S."/>
        </authorList>
    </citation>
    <scope>NUCLEOTIDE SEQUENCE [LARGE SCALE GENOMIC DNA]</scope>
    <source>
        <strain evidence="2">S-RSF-IL-03</strain>
    </source>
</reference>
<dbReference type="Gene3D" id="1.25.10.10">
    <property type="entry name" value="Leucine-rich Repeat Variant"/>
    <property type="match status" value="1"/>
</dbReference>
<protein>
    <submittedName>
        <fullName evidence="2">HEAT repeat domain-containing protein</fullName>
    </submittedName>
</protein>
<evidence type="ECO:0000256" key="1">
    <source>
        <dbReference type="SAM" id="MobiDB-lite"/>
    </source>
</evidence>
<dbReference type="AlphaFoldDB" id="A0A849SSL1"/>
<name>A0A849SSL1_UNCEI</name>
<sequence>MSDDKIGAPRSTDVLNSRGLSGKREYIRGLEQRRDEEALSLLVECLCDESWYLRELAEESLLRIGESCSPVLLPLLEQGLWFTRASSARVLGRFARREAIPGLLRLREDSNASVADAALDALVRIGRHGGAAATARGLQDLGDERRLAALEQLGARDRALRDRIERLAAHDEITHAASGADLSDDSPAVKALEEGLEWEVLTSPTRHSPPRKAGESERSESGGA</sequence>
<comment type="caution">
    <text evidence="2">The sequence shown here is derived from an EMBL/GenBank/DDBJ whole genome shotgun (WGS) entry which is preliminary data.</text>
</comment>
<proteinExistence type="predicted"/>
<feature type="region of interest" description="Disordered" evidence="1">
    <location>
        <begin position="193"/>
        <end position="224"/>
    </location>
</feature>
<organism evidence="2 3">
    <name type="scientific">Eiseniibacteriota bacterium</name>
    <dbReference type="NCBI Taxonomy" id="2212470"/>
    <lineage>
        <taxon>Bacteria</taxon>
        <taxon>Candidatus Eiseniibacteriota</taxon>
    </lineage>
</organism>
<dbReference type="EMBL" id="JABFRW010000167">
    <property type="protein sequence ID" value="NOT35045.1"/>
    <property type="molecule type" value="Genomic_DNA"/>
</dbReference>
<evidence type="ECO:0000313" key="2">
    <source>
        <dbReference type="EMBL" id="NOT35045.1"/>
    </source>
</evidence>
<dbReference type="InterPro" id="IPR016024">
    <property type="entry name" value="ARM-type_fold"/>
</dbReference>
<feature type="compositionally biased region" description="Basic and acidic residues" evidence="1">
    <location>
        <begin position="212"/>
        <end position="224"/>
    </location>
</feature>
<dbReference type="SUPFAM" id="SSF48371">
    <property type="entry name" value="ARM repeat"/>
    <property type="match status" value="1"/>
</dbReference>
<evidence type="ECO:0000313" key="3">
    <source>
        <dbReference type="Proteomes" id="UP000580839"/>
    </source>
</evidence>
<dbReference type="Proteomes" id="UP000580839">
    <property type="component" value="Unassembled WGS sequence"/>
</dbReference>